<name>A0A1N6IGB1_9BURK</name>
<evidence type="ECO:0000313" key="2">
    <source>
        <dbReference type="EMBL" id="SIO30999.1"/>
    </source>
</evidence>
<evidence type="ECO:0000313" key="3">
    <source>
        <dbReference type="Proteomes" id="UP000185151"/>
    </source>
</evidence>
<dbReference type="SUPFAM" id="SSF56801">
    <property type="entry name" value="Acetyl-CoA synthetase-like"/>
    <property type="match status" value="1"/>
</dbReference>
<dbReference type="AlphaFoldDB" id="A0A1N6IGB1"/>
<dbReference type="RefSeq" id="WP_074295620.1">
    <property type="nucleotide sequence ID" value="NZ_FSRU01000001.1"/>
</dbReference>
<proteinExistence type="predicted"/>
<dbReference type="PANTHER" id="PTHR43767:SF1">
    <property type="entry name" value="NONRIBOSOMAL PEPTIDE SYNTHASE PES1 (EUROFUNG)-RELATED"/>
    <property type="match status" value="1"/>
</dbReference>
<sequence length="473" mass="50699">MTPFGAHVRLIEAAHGRIWSGSDLDARIQAMEDELRTLPSGLLLLPAPWTIDTICRYLAAFRQHRPLALLDPQIEPATLAELLARYEPAGVWQPGLGQPAPAGYRDATSGWIRQTSAATVHIDLALLLTTSGSTGAARMVRLSRQGLLANAEAIVQALGITAREIAPTSLPFHLGYGLSVLNSHLQAGATVVVTADPVIGADFWATVDNWCATSFAAVSHTYELLARLRWTPSAHRSLHTLTQSGSRMRPELIAQIAGDLGRVGGRFHLMYGQTEATARMAVLPAQRIADKATSVGLAIPGGRLSLRTGSGTETCEPDLSGEVVFRGPSVMMGYADNAAELARGDDLGGVLYTGDIGRFDDEGYLYLEGRLKRMAKLFGMRINLDAVERLAVDAGAAGTTVAVSPNDEVIVLWCEGEAEPGRLDTISQQVAERLRVNRHGVLARSIEKVPLLPNGKIDYRALTQLAAAGEVPR</sequence>
<dbReference type="InterPro" id="IPR000873">
    <property type="entry name" value="AMP-dep_synth/lig_dom"/>
</dbReference>
<dbReference type="InterPro" id="IPR050237">
    <property type="entry name" value="ATP-dep_AMP-bd_enzyme"/>
</dbReference>
<dbReference type="Gene3D" id="3.40.50.12780">
    <property type="entry name" value="N-terminal domain of ligase-like"/>
    <property type="match status" value="1"/>
</dbReference>
<reference evidence="2 3" key="1">
    <citation type="submission" date="2016-11" db="EMBL/GenBank/DDBJ databases">
        <authorList>
            <person name="Jaros S."/>
            <person name="Januszkiewicz K."/>
            <person name="Wedrychowicz H."/>
        </authorList>
    </citation>
    <scope>NUCLEOTIDE SEQUENCE [LARGE SCALE GENOMIC DNA]</scope>
    <source>
        <strain evidence="2 3">GAS95</strain>
    </source>
</reference>
<dbReference type="Proteomes" id="UP000185151">
    <property type="component" value="Unassembled WGS sequence"/>
</dbReference>
<feature type="domain" description="AMP-dependent synthetase/ligase" evidence="1">
    <location>
        <begin position="118"/>
        <end position="334"/>
    </location>
</feature>
<dbReference type="Gene3D" id="3.30.300.30">
    <property type="match status" value="1"/>
</dbReference>
<dbReference type="PANTHER" id="PTHR43767">
    <property type="entry name" value="LONG-CHAIN-FATTY-ACID--COA LIGASE"/>
    <property type="match status" value="1"/>
</dbReference>
<dbReference type="OrthoDB" id="9803968at2"/>
<dbReference type="InterPro" id="IPR020845">
    <property type="entry name" value="AMP-binding_CS"/>
</dbReference>
<dbReference type="InterPro" id="IPR042099">
    <property type="entry name" value="ANL_N_sf"/>
</dbReference>
<dbReference type="PROSITE" id="PS00455">
    <property type="entry name" value="AMP_BINDING"/>
    <property type="match status" value="1"/>
</dbReference>
<accession>A0A1N6IGB1</accession>
<dbReference type="InterPro" id="IPR045851">
    <property type="entry name" value="AMP-bd_C_sf"/>
</dbReference>
<dbReference type="GO" id="GO:0016878">
    <property type="term" value="F:acid-thiol ligase activity"/>
    <property type="evidence" value="ECO:0007669"/>
    <property type="project" value="UniProtKB-ARBA"/>
</dbReference>
<evidence type="ECO:0000259" key="1">
    <source>
        <dbReference type="Pfam" id="PF00501"/>
    </source>
</evidence>
<keyword evidence="2" id="KW-0436">Ligase</keyword>
<dbReference type="Pfam" id="PF00501">
    <property type="entry name" value="AMP-binding"/>
    <property type="match status" value="1"/>
</dbReference>
<dbReference type="EMBL" id="FSRU01000001">
    <property type="protein sequence ID" value="SIO30999.1"/>
    <property type="molecule type" value="Genomic_DNA"/>
</dbReference>
<organism evidence="2 3">
    <name type="scientific">Paraburkholderia phenazinium</name>
    <dbReference type="NCBI Taxonomy" id="60549"/>
    <lineage>
        <taxon>Bacteria</taxon>
        <taxon>Pseudomonadati</taxon>
        <taxon>Pseudomonadota</taxon>
        <taxon>Betaproteobacteria</taxon>
        <taxon>Burkholderiales</taxon>
        <taxon>Burkholderiaceae</taxon>
        <taxon>Paraburkholderia</taxon>
    </lineage>
</organism>
<keyword evidence="3" id="KW-1185">Reference proteome</keyword>
<protein>
    <submittedName>
        <fullName evidence="2">Acyl-CoA synthetase (AMP-forming)/AMP-acid ligase II</fullName>
    </submittedName>
</protein>
<gene>
    <name evidence="2" type="ORF">SAMN05444165_2135</name>
</gene>